<feature type="domain" description="Signal transduction histidine kinase internal region" evidence="2">
    <location>
        <begin position="180"/>
        <end position="257"/>
    </location>
</feature>
<dbReference type="Pfam" id="PF06580">
    <property type="entry name" value="His_kinase"/>
    <property type="match status" value="1"/>
</dbReference>
<feature type="transmembrane region" description="Helical" evidence="1">
    <location>
        <begin position="67"/>
        <end position="89"/>
    </location>
</feature>
<feature type="transmembrane region" description="Helical" evidence="1">
    <location>
        <begin position="21"/>
        <end position="38"/>
    </location>
</feature>
<keyword evidence="3" id="KW-0808">Transferase</keyword>
<keyword evidence="3" id="KW-0418">Kinase</keyword>
<keyword evidence="1" id="KW-1133">Transmembrane helix</keyword>
<sequence length="367" mass="42941">MLFYFIIFINGVLTIKLNKTDYLFICIYAVIFCLFNIYDYVVNYDITKYIFSDGRTIQNISPPLKGYIIAIPVELIATFLVVFLFFLWIIPKFLIKKKNYFLFFTLAILIATTFGVIAFTAWHWSENKPWEIYPKLFTVLLNGLGLSAENAGLPLGILLAKKYYESQLHIVQIQKKQQESELKLLQAQLNPHFLFNNLNTLDALIDDRSKKAKQYILNLSSLYRYLIESKDEEIVSLEKEIEMIRHYFYLIETRFGNTYKFNISERVDMDNKYLPTGALQILVENVVKHNKTTNENPIVTNIDVKKEDITITNTKTDTVNSDISFGTGLQNLKERYLLIFDKTIDIKENEEEFKVTIPIITFMKYDS</sequence>
<evidence type="ECO:0000313" key="3">
    <source>
        <dbReference type="EMBL" id="SNR69923.1"/>
    </source>
</evidence>
<feature type="transmembrane region" description="Helical" evidence="1">
    <location>
        <begin position="136"/>
        <end position="160"/>
    </location>
</feature>
<dbReference type="EMBL" id="FZNY01000002">
    <property type="protein sequence ID" value="SNR69923.1"/>
    <property type="molecule type" value="Genomic_DNA"/>
</dbReference>
<dbReference type="Proteomes" id="UP000198379">
    <property type="component" value="Unassembled WGS sequence"/>
</dbReference>
<evidence type="ECO:0000259" key="2">
    <source>
        <dbReference type="Pfam" id="PF06580"/>
    </source>
</evidence>
<keyword evidence="1" id="KW-0472">Membrane</keyword>
<gene>
    <name evidence="3" type="ORF">SAMN06265376_10231</name>
</gene>
<name>A0A238YH32_9FLAO</name>
<dbReference type="PANTHER" id="PTHR34220">
    <property type="entry name" value="SENSOR HISTIDINE KINASE YPDA"/>
    <property type="match status" value="1"/>
</dbReference>
<dbReference type="Gene3D" id="3.30.565.10">
    <property type="entry name" value="Histidine kinase-like ATPase, C-terminal domain"/>
    <property type="match status" value="1"/>
</dbReference>
<dbReference type="PANTHER" id="PTHR34220:SF7">
    <property type="entry name" value="SENSOR HISTIDINE KINASE YPDA"/>
    <property type="match status" value="1"/>
</dbReference>
<dbReference type="GO" id="GO:0000155">
    <property type="term" value="F:phosphorelay sensor kinase activity"/>
    <property type="evidence" value="ECO:0007669"/>
    <property type="project" value="InterPro"/>
</dbReference>
<protein>
    <submittedName>
        <fullName evidence="3">Histidine kinase</fullName>
    </submittedName>
</protein>
<keyword evidence="4" id="KW-1185">Reference proteome</keyword>
<dbReference type="InterPro" id="IPR036890">
    <property type="entry name" value="HATPase_C_sf"/>
</dbReference>
<accession>A0A238YH32</accession>
<reference evidence="3 4" key="1">
    <citation type="submission" date="2017-06" db="EMBL/GenBank/DDBJ databases">
        <authorList>
            <person name="Kim H.J."/>
            <person name="Triplett B.A."/>
        </authorList>
    </citation>
    <scope>NUCLEOTIDE SEQUENCE [LARGE SCALE GENOMIC DNA]</scope>
    <source>
        <strain evidence="3 4">DSM 25597</strain>
    </source>
</reference>
<dbReference type="AlphaFoldDB" id="A0A238YH32"/>
<feature type="transmembrane region" description="Helical" evidence="1">
    <location>
        <begin position="101"/>
        <end position="124"/>
    </location>
</feature>
<dbReference type="GO" id="GO:0016020">
    <property type="term" value="C:membrane"/>
    <property type="evidence" value="ECO:0007669"/>
    <property type="project" value="InterPro"/>
</dbReference>
<evidence type="ECO:0000256" key="1">
    <source>
        <dbReference type="SAM" id="Phobius"/>
    </source>
</evidence>
<organism evidence="3 4">
    <name type="scientific">Dokdonia pacifica</name>
    <dbReference type="NCBI Taxonomy" id="1627892"/>
    <lineage>
        <taxon>Bacteria</taxon>
        <taxon>Pseudomonadati</taxon>
        <taxon>Bacteroidota</taxon>
        <taxon>Flavobacteriia</taxon>
        <taxon>Flavobacteriales</taxon>
        <taxon>Flavobacteriaceae</taxon>
        <taxon>Dokdonia</taxon>
    </lineage>
</organism>
<keyword evidence="1" id="KW-0812">Transmembrane</keyword>
<proteinExistence type="predicted"/>
<dbReference type="InterPro" id="IPR010559">
    <property type="entry name" value="Sig_transdc_His_kin_internal"/>
</dbReference>
<evidence type="ECO:0000313" key="4">
    <source>
        <dbReference type="Proteomes" id="UP000198379"/>
    </source>
</evidence>
<dbReference type="InterPro" id="IPR050640">
    <property type="entry name" value="Bact_2-comp_sensor_kinase"/>
</dbReference>